<evidence type="ECO:0000256" key="6">
    <source>
        <dbReference type="HAMAP-Rule" id="MF_01358"/>
    </source>
</evidence>
<dbReference type="PROSITE" id="PS00535">
    <property type="entry name" value="COMPLEX1_49K"/>
    <property type="match status" value="1"/>
</dbReference>
<name>S5DRX0_9ACTN</name>
<gene>
    <name evidence="6" type="primary">nuoD</name>
</gene>
<proteinExistence type="inferred from homology"/>
<dbReference type="GO" id="GO:0048038">
    <property type="term" value="F:quinone binding"/>
    <property type="evidence" value="ECO:0007669"/>
    <property type="project" value="UniProtKB-KW"/>
</dbReference>
<comment type="subcellular location">
    <subcellularLocation>
        <location evidence="6">Cell membrane</location>
        <topology evidence="6">Peripheral membrane protein</topology>
        <orientation evidence="6">Cytoplasmic side</orientation>
    </subcellularLocation>
</comment>
<dbReference type="GO" id="GO:0005886">
    <property type="term" value="C:plasma membrane"/>
    <property type="evidence" value="ECO:0007669"/>
    <property type="project" value="UniProtKB-SubCell"/>
</dbReference>
<comment type="function">
    <text evidence="6">NDH-1 shuttles electrons from NADH, via FMN and iron-sulfur (Fe-S) centers, to quinones in the respiratory chain. The immediate electron acceptor for the enzyme in this species is believed to be a menaquinone. Couples the redox reaction to proton translocation (for every two electrons transferred, four hydrogen ions are translocated across the cytoplasmic membrane), and thus conserves the redox energy in a proton gradient.</text>
</comment>
<keyword evidence="5 6" id="KW-0520">NAD</keyword>
<dbReference type="InterPro" id="IPR014029">
    <property type="entry name" value="NADH_UbQ_OxRdtase_49kDa_CS"/>
</dbReference>
<comment type="catalytic activity">
    <reaction evidence="6">
        <text>a quinone + NADH + 5 H(+)(in) = a quinol + NAD(+) + 4 H(+)(out)</text>
        <dbReference type="Rhea" id="RHEA:57888"/>
        <dbReference type="ChEBI" id="CHEBI:15378"/>
        <dbReference type="ChEBI" id="CHEBI:24646"/>
        <dbReference type="ChEBI" id="CHEBI:57540"/>
        <dbReference type="ChEBI" id="CHEBI:57945"/>
        <dbReference type="ChEBI" id="CHEBI:132124"/>
    </reaction>
</comment>
<evidence type="ECO:0000256" key="5">
    <source>
        <dbReference type="ARBA" id="ARBA00023027"/>
    </source>
</evidence>
<accession>S5DRX0</accession>
<dbReference type="AlphaFoldDB" id="S5DRX0"/>
<comment type="similarity">
    <text evidence="1 6 7">Belongs to the complex I 49 kDa subunit family.</text>
</comment>
<evidence type="ECO:0000256" key="4">
    <source>
        <dbReference type="ARBA" id="ARBA00022967"/>
    </source>
</evidence>
<keyword evidence="6" id="KW-1003">Cell membrane</keyword>
<dbReference type="SUPFAM" id="SSF56762">
    <property type="entry name" value="HydB/Nqo4-like"/>
    <property type="match status" value="1"/>
</dbReference>
<feature type="domain" description="NADH-quinone oxidoreductase subunit D" evidence="8">
    <location>
        <begin position="141"/>
        <end position="323"/>
    </location>
</feature>
<keyword evidence="4 6" id="KW-1278">Translocase</keyword>
<sequence length="398" mass="44085">MSQTMDPNNMPFLSEASVSVEIETEDMTLNIGPQHPSTHGVLRLVAKVNGEKISSVEPVLGYMHRGYEKLAEVRTYPQVTTLVNRIDWVSGFANEIPFIAGAEKLMEIEVPERAQYIRLILTEMARISSHFVFNGAFPLEIGALTPIFLAMEDRERVLDLLESVTGGRFHPNFNRIGGVKPVAGAGPTTKKDIQDLPAGFYHDTKVAMEKVLKAVDTFEDLIGGNEVFQARTKKVGVLTKEVAEEYGVSGPILRASGVEFDLRKQSDYLPYDKFDFEIPIGENGDCFDRWSVRTSEMRESAKIILQAIEDMPSGPIQAKVPKVIKVPKGQTYVRAENPKGEMGYYIISEGGLGPYRLKIRTASFSNISILPIMLEGALLPDLIAIMGSLDFVLGDVDR</sequence>
<dbReference type="InterPro" id="IPR022885">
    <property type="entry name" value="NDH1_su_D/H"/>
</dbReference>
<dbReference type="Gene3D" id="1.10.645.10">
    <property type="entry name" value="Cytochrome-c3 Hydrogenase, chain B"/>
    <property type="match status" value="1"/>
</dbReference>
<keyword evidence="9" id="KW-0830">Ubiquinone</keyword>
<dbReference type="GO" id="GO:0050136">
    <property type="term" value="F:NADH dehydrogenase (quinone) (non-electrogenic) activity"/>
    <property type="evidence" value="ECO:0007669"/>
    <property type="project" value="UniProtKB-UniRule"/>
</dbReference>
<protein>
    <recommendedName>
        <fullName evidence="6">NADH-quinone oxidoreductase subunit D</fullName>
        <ecNumber evidence="6">7.1.1.-</ecNumber>
    </recommendedName>
    <alternativeName>
        <fullName evidence="6">NADH dehydrogenase I subunit D</fullName>
    </alternativeName>
    <alternativeName>
        <fullName evidence="6">NDH-1 subunit D</fullName>
    </alternativeName>
</protein>
<evidence type="ECO:0000313" key="9">
    <source>
        <dbReference type="EMBL" id="AGQ19695.1"/>
    </source>
</evidence>
<dbReference type="InterPro" id="IPR029014">
    <property type="entry name" value="NiFe-Hase_large"/>
</dbReference>
<dbReference type="Pfam" id="PF00346">
    <property type="entry name" value="Complex1_49kDa"/>
    <property type="match status" value="1"/>
</dbReference>
<dbReference type="PANTHER" id="PTHR11993">
    <property type="entry name" value="NADH-UBIQUINONE OXIDOREDUCTASE 49 KDA SUBUNIT"/>
    <property type="match status" value="1"/>
</dbReference>
<keyword evidence="2 6" id="KW-0813">Transport</keyword>
<keyword evidence="3 6" id="KW-0874">Quinone</keyword>
<evidence type="ECO:0000256" key="2">
    <source>
        <dbReference type="ARBA" id="ARBA00022448"/>
    </source>
</evidence>
<dbReference type="EMBL" id="KC811140">
    <property type="protein sequence ID" value="AGQ19695.1"/>
    <property type="molecule type" value="Genomic_DNA"/>
</dbReference>
<reference evidence="9" key="1">
    <citation type="journal article" date="2013" name="Sci. Rep.">
        <title>Metagenomics uncovers a new group of low GC and ultra-small marine Actinobacteria.</title>
        <authorList>
            <person name="Ghai R."/>
            <person name="Mizuno C.M."/>
            <person name="Picazo A."/>
            <person name="Camacho A."/>
            <person name="Rodriguez-Valera F."/>
        </authorList>
    </citation>
    <scope>NUCLEOTIDE SEQUENCE</scope>
</reference>
<comment type="subunit">
    <text evidence="6">NDH-1 is composed of 14 different subunits. Subunits NuoB, C, D, E, F, and G constitute the peripheral sector of the complex.</text>
</comment>
<organism evidence="9">
    <name type="scientific">Candidatus Actinomarina minuta</name>
    <dbReference type="NCBI Taxonomy" id="1389454"/>
    <lineage>
        <taxon>Bacteria</taxon>
        <taxon>Bacillati</taxon>
        <taxon>Actinomycetota</taxon>
        <taxon>Actinomycetes</taxon>
        <taxon>Candidatus Actinomarinidae</taxon>
        <taxon>Candidatus Actinomarinales</taxon>
        <taxon>Candidatus Actinomarineae</taxon>
        <taxon>Candidatus Actinomarinaceae</taxon>
        <taxon>Candidatus Actinomarina</taxon>
    </lineage>
</organism>
<keyword evidence="6" id="KW-0472">Membrane</keyword>
<dbReference type="EC" id="7.1.1.-" evidence="6"/>
<dbReference type="PANTHER" id="PTHR11993:SF10">
    <property type="entry name" value="NADH DEHYDROGENASE [UBIQUINONE] IRON-SULFUR PROTEIN 2, MITOCHONDRIAL"/>
    <property type="match status" value="1"/>
</dbReference>
<dbReference type="GO" id="GO:0051287">
    <property type="term" value="F:NAD binding"/>
    <property type="evidence" value="ECO:0007669"/>
    <property type="project" value="InterPro"/>
</dbReference>
<evidence type="ECO:0000259" key="8">
    <source>
        <dbReference type="Pfam" id="PF00346"/>
    </source>
</evidence>
<dbReference type="InterPro" id="IPR001135">
    <property type="entry name" value="NADH_Q_OxRdtase_suD"/>
</dbReference>
<evidence type="ECO:0000256" key="7">
    <source>
        <dbReference type="RuleBase" id="RU003685"/>
    </source>
</evidence>
<evidence type="ECO:0000256" key="3">
    <source>
        <dbReference type="ARBA" id="ARBA00022719"/>
    </source>
</evidence>
<evidence type="ECO:0000256" key="1">
    <source>
        <dbReference type="ARBA" id="ARBA00005769"/>
    </source>
</evidence>
<dbReference type="HAMAP" id="MF_01358">
    <property type="entry name" value="NDH1_NuoD"/>
    <property type="match status" value="1"/>
</dbReference>